<dbReference type="SMART" id="SM00347">
    <property type="entry name" value="HTH_MARR"/>
    <property type="match status" value="1"/>
</dbReference>
<evidence type="ECO:0000313" key="5">
    <source>
        <dbReference type="EMBL" id="AEV96007.1"/>
    </source>
</evidence>
<dbReference type="SUPFAM" id="SSF46785">
    <property type="entry name" value="Winged helix' DNA-binding domain"/>
    <property type="match status" value="1"/>
</dbReference>
<dbReference type="HOGENOM" id="CLU_083287_24_0_9"/>
<dbReference type="EMBL" id="CP003137">
    <property type="protein sequence ID" value="AEV96007.1"/>
    <property type="molecule type" value="Genomic_DNA"/>
</dbReference>
<dbReference type="KEGG" id="pce:PECL_1795"/>
<dbReference type="InterPro" id="IPR000835">
    <property type="entry name" value="HTH_MarR-typ"/>
</dbReference>
<keyword evidence="3" id="KW-0804">Transcription</keyword>
<dbReference type="GO" id="GO:0003677">
    <property type="term" value="F:DNA binding"/>
    <property type="evidence" value="ECO:0007669"/>
    <property type="project" value="UniProtKB-KW"/>
</dbReference>
<dbReference type="InterPro" id="IPR036390">
    <property type="entry name" value="WH_DNA-bd_sf"/>
</dbReference>
<reference evidence="5 6" key="1">
    <citation type="journal article" date="2012" name="J. Bacteriol.">
        <title>Complete Genome Sequence of the Beer Spoilage Organism Pediococcus claussenii ATCC BAA-344T.</title>
        <authorList>
            <person name="Pittet V."/>
            <person name="Abegunde T."/>
            <person name="Marfleet T."/>
            <person name="Haakensen M."/>
            <person name="Morrow K."/>
            <person name="Jayaprakash T."/>
            <person name="Schroeder K."/>
            <person name="Trost B."/>
            <person name="Byrns S."/>
            <person name="Bergsveinson J."/>
            <person name="Kusalik A."/>
            <person name="Ziola B."/>
        </authorList>
    </citation>
    <scope>NUCLEOTIDE SEQUENCE [LARGE SCALE GENOMIC DNA]</scope>
    <source>
        <strain evidence="5 6">ATCC BAA-344</strain>
    </source>
</reference>
<organism evidence="5 6">
    <name type="scientific">Pediococcus claussenii (strain ATCC BAA-344 / DSM 14800 / JCM 18046 / KCTC 3811 / LMG 21948 / P06)</name>
    <dbReference type="NCBI Taxonomy" id="701521"/>
    <lineage>
        <taxon>Bacteria</taxon>
        <taxon>Bacillati</taxon>
        <taxon>Bacillota</taxon>
        <taxon>Bacilli</taxon>
        <taxon>Lactobacillales</taxon>
        <taxon>Lactobacillaceae</taxon>
        <taxon>Pediococcus</taxon>
    </lineage>
</organism>
<feature type="domain" description="HTH marR-type" evidence="4">
    <location>
        <begin position="1"/>
        <end position="139"/>
    </location>
</feature>
<evidence type="ECO:0000259" key="4">
    <source>
        <dbReference type="PROSITE" id="PS50995"/>
    </source>
</evidence>
<name>G8PBU9_PEDCP</name>
<dbReference type="STRING" id="701521.PECL_1795"/>
<gene>
    <name evidence="5" type="ordered locus">PECL_1795</name>
</gene>
<keyword evidence="1" id="KW-0805">Transcription regulation</keyword>
<keyword evidence="2" id="KW-0238">DNA-binding</keyword>
<sequence>MNTINFSECLYFSSARFNRVIAQISDTQFKKIGLSSTAAFILMKLDEDDMLNPSQIADDLSLDRSTITRFLDKLERDEMITRTPKGRSVQVQLSSAGKRLQPKLKQIWFNLNKTYQTVLGKKFENELRENLNKAFEETK</sequence>
<evidence type="ECO:0000256" key="3">
    <source>
        <dbReference type="ARBA" id="ARBA00023163"/>
    </source>
</evidence>
<keyword evidence="6" id="KW-1185">Reference proteome</keyword>
<dbReference type="Proteomes" id="UP000005444">
    <property type="component" value="Chromosome"/>
</dbReference>
<dbReference type="PRINTS" id="PR00598">
    <property type="entry name" value="HTHMARR"/>
</dbReference>
<dbReference type="InterPro" id="IPR011991">
    <property type="entry name" value="ArsR-like_HTH"/>
</dbReference>
<protein>
    <submittedName>
        <fullName evidence="5">Transcriptional regulator, MarR family</fullName>
    </submittedName>
</protein>
<dbReference type="CDD" id="cd00090">
    <property type="entry name" value="HTH_ARSR"/>
    <property type="match status" value="1"/>
</dbReference>
<dbReference type="PROSITE" id="PS50995">
    <property type="entry name" value="HTH_MARR_2"/>
    <property type="match status" value="1"/>
</dbReference>
<dbReference type="RefSeq" id="WP_014216201.1">
    <property type="nucleotide sequence ID" value="NC_016605.1"/>
</dbReference>
<dbReference type="PATRIC" id="fig|701521.8.peg.1696"/>
<dbReference type="Pfam" id="PF01047">
    <property type="entry name" value="MarR"/>
    <property type="match status" value="1"/>
</dbReference>
<evidence type="ECO:0000313" key="6">
    <source>
        <dbReference type="Proteomes" id="UP000005444"/>
    </source>
</evidence>
<evidence type="ECO:0000256" key="1">
    <source>
        <dbReference type="ARBA" id="ARBA00023015"/>
    </source>
</evidence>
<dbReference type="InterPro" id="IPR036388">
    <property type="entry name" value="WH-like_DNA-bd_sf"/>
</dbReference>
<dbReference type="GO" id="GO:0003700">
    <property type="term" value="F:DNA-binding transcription factor activity"/>
    <property type="evidence" value="ECO:0007669"/>
    <property type="project" value="InterPro"/>
</dbReference>
<dbReference type="PANTHER" id="PTHR42756:SF1">
    <property type="entry name" value="TRANSCRIPTIONAL REPRESSOR OF EMRAB OPERON"/>
    <property type="match status" value="1"/>
</dbReference>
<dbReference type="Gene3D" id="1.10.10.10">
    <property type="entry name" value="Winged helix-like DNA-binding domain superfamily/Winged helix DNA-binding domain"/>
    <property type="match status" value="1"/>
</dbReference>
<dbReference type="eggNOG" id="COG1846">
    <property type="taxonomic scope" value="Bacteria"/>
</dbReference>
<dbReference type="PANTHER" id="PTHR42756">
    <property type="entry name" value="TRANSCRIPTIONAL REGULATOR, MARR"/>
    <property type="match status" value="1"/>
</dbReference>
<accession>G8PBU9</accession>
<dbReference type="AlphaFoldDB" id="G8PBU9"/>
<proteinExistence type="predicted"/>
<evidence type="ECO:0000256" key="2">
    <source>
        <dbReference type="ARBA" id="ARBA00023125"/>
    </source>
</evidence>